<accession>A0A516GHW5</accession>
<name>A0A516GHW5_9LACT</name>
<dbReference type="RefSeq" id="WP_143333237.1">
    <property type="nucleotide sequence ID" value="NZ_CP041626.1"/>
</dbReference>
<evidence type="ECO:0000313" key="2">
    <source>
        <dbReference type="EMBL" id="QDO91075.1"/>
    </source>
</evidence>
<dbReference type="Pfam" id="PF13154">
    <property type="entry name" value="DUF3991"/>
    <property type="match status" value="1"/>
</dbReference>
<dbReference type="AlphaFoldDB" id="A0A516GHW5"/>
<organism evidence="2 3">
    <name type="scientific">Dolosigranulum pigrum</name>
    <dbReference type="NCBI Taxonomy" id="29394"/>
    <lineage>
        <taxon>Bacteria</taxon>
        <taxon>Bacillati</taxon>
        <taxon>Bacillota</taxon>
        <taxon>Bacilli</taxon>
        <taxon>Lactobacillales</taxon>
        <taxon>Carnobacteriaceae</taxon>
        <taxon>Dolosigranulum</taxon>
    </lineage>
</organism>
<dbReference type="Proteomes" id="UP000315953">
    <property type="component" value="Chromosome"/>
</dbReference>
<protein>
    <submittedName>
        <fullName evidence="2">DUF3991 domain-containing protein</fullName>
    </submittedName>
</protein>
<reference evidence="2 3" key="1">
    <citation type="submission" date="2019-07" db="EMBL/GenBank/DDBJ databases">
        <title>Genome assembly of a nasal isolate of Dolosigranulum pigrum from a chronic sinusitis patient.</title>
        <authorList>
            <person name="Baig S."/>
            <person name="Overballe-Petersen S."/>
            <person name="Kaspar U."/>
            <person name="Rendboe A."/>
            <person name="de Man T."/>
            <person name="Liu C."/>
            <person name="Price L.B."/>
            <person name="Stegger M."/>
            <person name="Becker K."/>
            <person name="Skytt Andersen P."/>
        </authorList>
    </citation>
    <scope>NUCLEOTIDE SEQUENCE [LARGE SCALE GENOMIC DNA]</scope>
    <source>
        <strain evidence="2 3">83VPs-KB5</strain>
    </source>
</reference>
<dbReference type="KEGG" id="dpm:FNV33_03050"/>
<feature type="domain" description="DUF3991" evidence="1">
    <location>
        <begin position="120"/>
        <end position="193"/>
    </location>
</feature>
<dbReference type="Pfam" id="PF13155">
    <property type="entry name" value="Toprim_2"/>
    <property type="match status" value="1"/>
</dbReference>
<dbReference type="Gene3D" id="3.40.1360.10">
    <property type="match status" value="1"/>
</dbReference>
<sequence>MVNITDEMIEEAKSVNLVDYCKKNNIGLINENSRHPKLYEMDSLVLFPEGDKDAHWYRFSRQEGGDAIAFAQYMDDTLSFKQAVLKLNNEDYISLPSKEIELETYEYQDNEVDEFDQAYNYLVNERKIDPILVESLKGKGLLAQDHYNNVVFKWSDFETGELVGANAQGTGHVKEGERSFKKIQQNSTRGKGFNVVRGHPKHIKFFESSIDMMSYMTLNQEIEEDTWYVSMEGLKDSVVKESLQTVGRHMGEMKEQDEEMTIESISFCVDNDEAGRDFAHSYIDSLVLDHGDEKKLLELDVPEEGDWNDALKQQVELQQKKQQIQEQNEIER</sequence>
<dbReference type="InterPro" id="IPR025054">
    <property type="entry name" value="DUF3991"/>
</dbReference>
<dbReference type="EMBL" id="CP041626">
    <property type="protein sequence ID" value="QDO91075.1"/>
    <property type="molecule type" value="Genomic_DNA"/>
</dbReference>
<gene>
    <name evidence="2" type="ORF">FNV33_03050</name>
</gene>
<dbReference type="SUPFAM" id="SSF57783">
    <property type="entry name" value="Zinc beta-ribbon"/>
    <property type="match status" value="1"/>
</dbReference>
<evidence type="ECO:0000259" key="1">
    <source>
        <dbReference type="Pfam" id="PF13154"/>
    </source>
</evidence>
<proteinExistence type="predicted"/>
<evidence type="ECO:0000313" key="3">
    <source>
        <dbReference type="Proteomes" id="UP000315953"/>
    </source>
</evidence>